<proteinExistence type="inferred from homology"/>
<feature type="domain" description="RecX second three-helical" evidence="6">
    <location>
        <begin position="108"/>
        <end position="145"/>
    </location>
</feature>
<evidence type="ECO:0000256" key="3">
    <source>
        <dbReference type="ARBA" id="ARBA00018111"/>
    </source>
</evidence>
<comment type="subcellular location">
    <subcellularLocation>
        <location evidence="1 5">Cytoplasm</location>
    </subcellularLocation>
</comment>
<keyword evidence="10" id="KW-1185">Reference proteome</keyword>
<dbReference type="RefSeq" id="WP_058294839.1">
    <property type="nucleotide sequence ID" value="NZ_CAMRXG010000070.1"/>
</dbReference>
<dbReference type="InterPro" id="IPR053924">
    <property type="entry name" value="RecX_HTH_2nd"/>
</dbReference>
<dbReference type="Gene3D" id="1.10.10.10">
    <property type="entry name" value="Winged helix-like DNA-binding domain superfamily/Winged helix DNA-binding domain"/>
    <property type="match status" value="3"/>
</dbReference>
<dbReference type="NCBIfam" id="NF001058">
    <property type="entry name" value="PRK00117.4-1"/>
    <property type="match status" value="1"/>
</dbReference>
<dbReference type="Pfam" id="PF02631">
    <property type="entry name" value="RecX_HTH2"/>
    <property type="match status" value="1"/>
</dbReference>
<keyword evidence="4 5" id="KW-0963">Cytoplasm</keyword>
<evidence type="ECO:0000256" key="2">
    <source>
        <dbReference type="ARBA" id="ARBA00009695"/>
    </source>
</evidence>
<reference evidence="9 10" key="1">
    <citation type="submission" date="2017-10" db="EMBL/GenBank/DDBJ databases">
        <title>Effective Description of Clostridium neonatale sp. nov. linked to necrotizing enterocolitis in neonates and a clarification of species assignable to the genus Clostridium (Prazmowski 1880) emend. Lawson and Rainey 2016.</title>
        <authorList>
            <person name="Bernard K."/>
            <person name="Burdz T."/>
            <person name="Wiebe D."/>
            <person name="Balcewich B."/>
            <person name="Alfa M."/>
            <person name="Bernier A.-M."/>
        </authorList>
    </citation>
    <scope>NUCLEOTIDE SEQUENCE [LARGE SCALE GENOMIC DNA]</scope>
    <source>
        <strain evidence="9 10">LCDC99A005</strain>
    </source>
</reference>
<dbReference type="HAMAP" id="MF_01114">
    <property type="entry name" value="RecX"/>
    <property type="match status" value="1"/>
</dbReference>
<evidence type="ECO:0000256" key="1">
    <source>
        <dbReference type="ARBA" id="ARBA00004496"/>
    </source>
</evidence>
<dbReference type="PANTHER" id="PTHR33602">
    <property type="entry name" value="REGULATORY PROTEIN RECX FAMILY PROTEIN"/>
    <property type="match status" value="1"/>
</dbReference>
<dbReference type="GO" id="GO:0005737">
    <property type="term" value="C:cytoplasm"/>
    <property type="evidence" value="ECO:0007669"/>
    <property type="project" value="UniProtKB-SubCell"/>
</dbReference>
<dbReference type="Proteomes" id="UP000220840">
    <property type="component" value="Unassembled WGS sequence"/>
</dbReference>
<evidence type="ECO:0000259" key="7">
    <source>
        <dbReference type="Pfam" id="PF21981"/>
    </source>
</evidence>
<dbReference type="InterPro" id="IPR053926">
    <property type="entry name" value="RecX_HTH_1st"/>
</dbReference>
<accession>A0A2A7MGD9</accession>
<comment type="similarity">
    <text evidence="2 5">Belongs to the RecX family.</text>
</comment>
<evidence type="ECO:0000256" key="4">
    <source>
        <dbReference type="ARBA" id="ARBA00022490"/>
    </source>
</evidence>
<comment type="caution">
    <text evidence="9">The sequence shown here is derived from an EMBL/GenBank/DDBJ whole genome shotgun (WGS) entry which is preliminary data.</text>
</comment>
<evidence type="ECO:0000259" key="8">
    <source>
        <dbReference type="Pfam" id="PF21982"/>
    </source>
</evidence>
<protein>
    <recommendedName>
        <fullName evidence="3 5">Regulatory protein RecX</fullName>
    </recommendedName>
</protein>
<feature type="domain" description="RecX third three-helical" evidence="7">
    <location>
        <begin position="154"/>
        <end position="202"/>
    </location>
</feature>
<comment type="function">
    <text evidence="5">Modulates RecA activity.</text>
</comment>
<dbReference type="AlphaFoldDB" id="A0A2A7MGD9"/>
<gene>
    <name evidence="5" type="primary">recX</name>
    <name evidence="9" type="ORF">CQ394_02800</name>
</gene>
<dbReference type="STRING" id="137838.GCA_001458595_02018"/>
<evidence type="ECO:0000313" key="10">
    <source>
        <dbReference type="Proteomes" id="UP000220840"/>
    </source>
</evidence>
<dbReference type="PANTHER" id="PTHR33602:SF1">
    <property type="entry name" value="REGULATORY PROTEIN RECX FAMILY PROTEIN"/>
    <property type="match status" value="1"/>
</dbReference>
<evidence type="ECO:0000256" key="5">
    <source>
        <dbReference type="HAMAP-Rule" id="MF_01114"/>
    </source>
</evidence>
<dbReference type="OrthoDB" id="5421057at2"/>
<dbReference type="GO" id="GO:0006282">
    <property type="term" value="P:regulation of DNA repair"/>
    <property type="evidence" value="ECO:0007669"/>
    <property type="project" value="UniProtKB-UniRule"/>
</dbReference>
<evidence type="ECO:0000313" key="9">
    <source>
        <dbReference type="EMBL" id="PEG30669.1"/>
    </source>
</evidence>
<dbReference type="Pfam" id="PF21982">
    <property type="entry name" value="RecX_HTH1"/>
    <property type="match status" value="1"/>
</dbReference>
<dbReference type="InterPro" id="IPR003783">
    <property type="entry name" value="Regulatory_RecX"/>
</dbReference>
<dbReference type="Pfam" id="PF21981">
    <property type="entry name" value="RecX_HTH3"/>
    <property type="match status" value="1"/>
</dbReference>
<organism evidence="9 10">
    <name type="scientific">Clostridium neonatale</name>
    <dbReference type="NCBI Taxonomy" id="137838"/>
    <lineage>
        <taxon>Bacteria</taxon>
        <taxon>Bacillati</taxon>
        <taxon>Bacillota</taxon>
        <taxon>Clostridia</taxon>
        <taxon>Eubacteriales</taxon>
        <taxon>Clostridiaceae</taxon>
        <taxon>Clostridium</taxon>
    </lineage>
</organism>
<feature type="domain" description="RecX first three-helical" evidence="8">
    <location>
        <begin position="62"/>
        <end position="101"/>
    </location>
</feature>
<name>A0A2A7MGD9_9CLOT</name>
<sequence>MPKITKIEIQKNNKDRVNIYLDGEYALAINAELVYKENLKVKDDVDISKLQEIAEKESYIRCKESAIKIIERSYKTEKEIRDKLKQKGYEEKQINNSIDFLKEYNFINDNTYAKAFIKDKLSSKGSQKIKYDLMKKGIAKDIIEENLIKVDKNEEKEVALNVGRKKYESIRRKESDNYKLSGKLYRFLISRGYAYDIVKDVVKEIMSLDEFE</sequence>
<dbReference type="EMBL" id="PDCJ01000001">
    <property type="protein sequence ID" value="PEG30669.1"/>
    <property type="molecule type" value="Genomic_DNA"/>
</dbReference>
<evidence type="ECO:0000259" key="6">
    <source>
        <dbReference type="Pfam" id="PF02631"/>
    </source>
</evidence>
<dbReference type="InterPro" id="IPR053925">
    <property type="entry name" value="RecX_HTH_3rd"/>
</dbReference>
<dbReference type="InterPro" id="IPR036388">
    <property type="entry name" value="WH-like_DNA-bd_sf"/>
</dbReference>